<dbReference type="OrthoDB" id="4761620at2759"/>
<evidence type="ECO:0000313" key="3">
    <source>
        <dbReference type="Proteomes" id="UP000001056"/>
    </source>
</evidence>
<gene>
    <name evidence="2" type="ORF">CHGG_05321</name>
</gene>
<organism evidence="2 3">
    <name type="scientific">Chaetomium globosum (strain ATCC 6205 / CBS 148.51 / DSM 1962 / NBRC 6347 / NRRL 1970)</name>
    <name type="common">Soil fungus</name>
    <dbReference type="NCBI Taxonomy" id="306901"/>
    <lineage>
        <taxon>Eukaryota</taxon>
        <taxon>Fungi</taxon>
        <taxon>Dikarya</taxon>
        <taxon>Ascomycota</taxon>
        <taxon>Pezizomycotina</taxon>
        <taxon>Sordariomycetes</taxon>
        <taxon>Sordariomycetidae</taxon>
        <taxon>Sordariales</taxon>
        <taxon>Chaetomiaceae</taxon>
        <taxon>Chaetomium</taxon>
    </lineage>
</organism>
<feature type="compositionally biased region" description="Acidic residues" evidence="1">
    <location>
        <begin position="73"/>
        <end position="82"/>
    </location>
</feature>
<dbReference type="RefSeq" id="XP_001221416.1">
    <property type="nucleotide sequence ID" value="XM_001221415.1"/>
</dbReference>
<evidence type="ECO:0000313" key="2">
    <source>
        <dbReference type="EMBL" id="EAQ88702.1"/>
    </source>
</evidence>
<dbReference type="InParanoid" id="Q2H7P4"/>
<protein>
    <submittedName>
        <fullName evidence="2">Uncharacterized protein</fullName>
    </submittedName>
</protein>
<sequence length="263" mass="30257">MANFFGDGADGLDPSLLDPTLRNETQIIPNTVHIVPSYSACVSTERERILASKSSMDVRRVRKRPAPPRLSNADDDGDDDDEAAAAEVAEDDARGRKLTSVSLWQIFLYHTRRPEKDEEYIKSIYGESVDPHGLEWANARQHFLDDQKNCKFRVIHNMEHAQQPEYTLLLDTRVDVSRQVLTPLAHAAWSPENWTKVWTYLVGRVDYDGSHVLGQYYMRTMFQSLAVEVAVYLRVKAKDEDLALARRQELLEFYDDMTKKPRK</sequence>
<proteinExistence type="predicted"/>
<feature type="region of interest" description="Disordered" evidence="1">
    <location>
        <begin position="54"/>
        <end position="82"/>
    </location>
</feature>
<keyword evidence="3" id="KW-1185">Reference proteome</keyword>
<dbReference type="AlphaFoldDB" id="Q2H7P4"/>
<dbReference type="HOGENOM" id="CLU_1147082_0_0_1"/>
<evidence type="ECO:0000256" key="1">
    <source>
        <dbReference type="SAM" id="MobiDB-lite"/>
    </source>
</evidence>
<dbReference type="VEuPathDB" id="FungiDB:CHGG_05321"/>
<dbReference type="EMBL" id="CH408031">
    <property type="protein sequence ID" value="EAQ88702.1"/>
    <property type="molecule type" value="Genomic_DNA"/>
</dbReference>
<reference evidence="3" key="1">
    <citation type="journal article" date="2015" name="Genome Announc.">
        <title>Draft genome sequence of the cellulolytic fungus Chaetomium globosum.</title>
        <authorList>
            <person name="Cuomo C.A."/>
            <person name="Untereiner W.A."/>
            <person name="Ma L.-J."/>
            <person name="Grabherr M."/>
            <person name="Birren B.W."/>
        </authorList>
    </citation>
    <scope>NUCLEOTIDE SEQUENCE [LARGE SCALE GENOMIC DNA]</scope>
    <source>
        <strain evidence="3">ATCC 6205 / CBS 148.51 / DSM 1962 / NBRC 6347 / NRRL 1970</strain>
    </source>
</reference>
<dbReference type="Proteomes" id="UP000001056">
    <property type="component" value="Unassembled WGS sequence"/>
</dbReference>
<name>Q2H7P4_CHAGB</name>
<accession>Q2H7P4</accession>
<dbReference type="GeneID" id="4391234"/>